<gene>
    <name evidence="1" type="ORF">OIHEL45_00005</name>
</gene>
<proteinExistence type="predicted"/>
<feature type="non-terminal residue" evidence="1">
    <location>
        <position position="30"/>
    </location>
</feature>
<dbReference type="Proteomes" id="UP000003257">
    <property type="component" value="Unassembled WGS sequence"/>
</dbReference>
<sequence length="30" mass="3286">MPELATFGYRFGTMGYGKFIKKSAPMMPAG</sequence>
<dbReference type="EMBL" id="ABID01000088">
    <property type="protein sequence ID" value="EDQ02877.1"/>
    <property type="molecule type" value="Genomic_DNA"/>
</dbReference>
<comment type="caution">
    <text evidence="1">The sequence shown here is derived from an EMBL/GenBank/DDBJ whole genome shotgun (WGS) entry which is preliminary data.</text>
</comment>
<reference evidence="1 2" key="1">
    <citation type="submission" date="2007-11" db="EMBL/GenBank/DDBJ databases">
        <authorList>
            <person name="Wagner-Dobler I."/>
            <person name="Ferriera S."/>
            <person name="Johnson J."/>
            <person name="Kravitz S."/>
            <person name="Beeson K."/>
            <person name="Sutton G."/>
            <person name="Rogers Y.-H."/>
            <person name="Friedman R."/>
            <person name="Frazier M."/>
            <person name="Venter J.C."/>
        </authorList>
    </citation>
    <scope>NUCLEOTIDE SEQUENCE [LARGE SCALE GENOMIC DNA]</scope>
    <source>
        <strain evidence="1 2">HEL-45</strain>
    </source>
</reference>
<keyword evidence="2" id="KW-1185">Reference proteome</keyword>
<name>A0ABM9X079_9RHOB</name>
<protein>
    <submittedName>
        <fullName evidence="1">Uncharacterized protein</fullName>
    </submittedName>
</protein>
<accession>A0ABM9X079</accession>
<evidence type="ECO:0000313" key="2">
    <source>
        <dbReference type="Proteomes" id="UP000003257"/>
    </source>
</evidence>
<organism evidence="1 2">
    <name type="scientific">Sulfitobacter indolifex HEL-45</name>
    <dbReference type="NCBI Taxonomy" id="391624"/>
    <lineage>
        <taxon>Bacteria</taxon>
        <taxon>Pseudomonadati</taxon>
        <taxon>Pseudomonadota</taxon>
        <taxon>Alphaproteobacteria</taxon>
        <taxon>Rhodobacterales</taxon>
        <taxon>Roseobacteraceae</taxon>
        <taxon>Sulfitobacter</taxon>
    </lineage>
</organism>
<evidence type="ECO:0000313" key="1">
    <source>
        <dbReference type="EMBL" id="EDQ02877.1"/>
    </source>
</evidence>